<reference evidence="8" key="3">
    <citation type="submission" date="2011-05" db="EMBL/GenBank/DDBJ databases">
        <title>Complete sequence of Methylomonas methanica MC09.</title>
        <authorList>
            <consortium name="US DOE Joint Genome Institute"/>
            <person name="Lucas S."/>
            <person name="Han J."/>
            <person name="Lapidus A."/>
            <person name="Cheng J.-F."/>
            <person name="Goodwin L."/>
            <person name="Pitluck S."/>
            <person name="Peters L."/>
            <person name="Mikhailova N."/>
            <person name="Teshima H."/>
            <person name="Han C."/>
            <person name="Tapia R."/>
            <person name="Land M."/>
            <person name="Hauser L."/>
            <person name="Kyrpides N."/>
            <person name="Ivanova N."/>
            <person name="Pagani I."/>
            <person name="Stein L."/>
            <person name="Woyke T."/>
        </authorList>
    </citation>
    <scope>NUCLEOTIDE SEQUENCE [LARGE SCALE GENOMIC DNA]</scope>
    <source>
        <strain evidence="8">MC09</strain>
    </source>
</reference>
<comment type="function">
    <text evidence="6">Part of an energy-coupled inorganic carbon pump.</text>
</comment>
<dbReference type="AlphaFoldDB" id="G0A338"/>
<reference key="2">
    <citation type="submission" date="2011-05" db="EMBL/GenBank/DDBJ databases">
        <title>Complete genome sequence of the aerobic marine methanotroph Methylomonas methanica MC09.</title>
        <authorList>
            <person name="Boden R."/>
            <person name="Cunliffe M."/>
            <person name="Scanlan J."/>
            <person name="Moussard H."/>
            <person name="Kits K.D."/>
            <person name="Klotz M."/>
            <person name="Jetten M."/>
            <person name="Vuilleumier S."/>
            <person name="Han J."/>
            <person name="Peters L."/>
            <person name="Mikhailova N."/>
            <person name="Teshima H."/>
            <person name="Tapia R."/>
            <person name="Kyrpides N."/>
            <person name="Ivanova N."/>
            <person name="Pagani I."/>
            <person name="Cheng J.-F."/>
            <person name="Goodwin L."/>
            <person name="Han C."/>
            <person name="Hauser L."/>
            <person name="Land M."/>
            <person name="Lapidus A."/>
            <person name="Lucas S."/>
            <person name="Pitluck S."/>
            <person name="Woyke T."/>
            <person name="Stein L.Y."/>
            <person name="Murrell C."/>
        </authorList>
    </citation>
    <scope>NUCLEOTIDE SEQUENCE</scope>
    <source>
        <strain>MC09</strain>
    </source>
</reference>
<keyword evidence="3 6" id="KW-0479">Metal-binding</keyword>
<dbReference type="GO" id="GO:0005886">
    <property type="term" value="C:plasma membrane"/>
    <property type="evidence" value="ECO:0007669"/>
    <property type="project" value="UniProtKB-SubCell"/>
</dbReference>
<protein>
    <recommendedName>
        <fullName evidence="6">Probable inorganic carbon transporter subunit DabA</fullName>
    </recommendedName>
</protein>
<dbReference type="EMBL" id="CP002738">
    <property type="protein sequence ID" value="AEF98970.1"/>
    <property type="molecule type" value="Genomic_DNA"/>
</dbReference>
<comment type="subunit">
    <text evidence="6">Forms a complex with DabB.</text>
</comment>
<dbReference type="GO" id="GO:0008270">
    <property type="term" value="F:zinc ion binding"/>
    <property type="evidence" value="ECO:0007669"/>
    <property type="project" value="UniProtKB-UniRule"/>
</dbReference>
<comment type="subcellular location">
    <subcellularLocation>
        <location evidence="6">Cell inner membrane</location>
        <topology evidence="6">Peripheral membrane protein</topology>
    </subcellularLocation>
</comment>
<keyword evidence="4 6" id="KW-0862">Zinc</keyword>
<feature type="binding site" evidence="6">
    <location>
        <position position="737"/>
    </location>
    <ligand>
        <name>Zn(2+)</name>
        <dbReference type="ChEBI" id="CHEBI:29105"/>
    </ligand>
</feature>
<name>G0A338_METMM</name>
<dbReference type="OrthoDB" id="9805101at2"/>
<comment type="cofactor">
    <cofactor evidence="6">
        <name>Zn(2+)</name>
        <dbReference type="ChEBI" id="CHEBI:29105"/>
    </cofactor>
</comment>
<comment type="similarity">
    <text evidence="6">Belongs to the inorganic carbon transporter (TC 9.A.2) DabA family.</text>
</comment>
<evidence type="ECO:0000256" key="5">
    <source>
        <dbReference type="ARBA" id="ARBA00023136"/>
    </source>
</evidence>
<dbReference type="RefSeq" id="WP_013817241.1">
    <property type="nucleotide sequence ID" value="NC_015572.1"/>
</dbReference>
<evidence type="ECO:0000256" key="3">
    <source>
        <dbReference type="ARBA" id="ARBA00022723"/>
    </source>
</evidence>
<dbReference type="PANTHER" id="PTHR38344">
    <property type="entry name" value="UPF0753 PROTEIN AQ_863"/>
    <property type="match status" value="1"/>
</dbReference>
<organism evidence="7 8">
    <name type="scientific">Methylomonas methanica (strain DSM 25384 / MC09)</name>
    <dbReference type="NCBI Taxonomy" id="857087"/>
    <lineage>
        <taxon>Bacteria</taxon>
        <taxon>Pseudomonadati</taxon>
        <taxon>Pseudomonadota</taxon>
        <taxon>Gammaproteobacteria</taxon>
        <taxon>Methylococcales</taxon>
        <taxon>Methylococcaceae</taxon>
        <taxon>Methylomonas</taxon>
    </lineage>
</organism>
<reference evidence="7 8" key="1">
    <citation type="journal article" date="2011" name="J. Bacteriol.">
        <title>Complete Genome Sequence of the Aerobic Marine Methanotroph Methylomonas methanica MC09.</title>
        <authorList>
            <person name="Boden R."/>
            <person name="Cunliffe M."/>
            <person name="Scanlan J."/>
            <person name="Moussard H."/>
            <person name="Kits K.D."/>
            <person name="Klotz M.G."/>
            <person name="Jetten M.S."/>
            <person name="Vuilleumier S."/>
            <person name="Han J."/>
            <person name="Peters L."/>
            <person name="Mikhailova N."/>
            <person name="Teshima H."/>
            <person name="Tapia R."/>
            <person name="Kyrpides N."/>
            <person name="Ivanova N."/>
            <person name="Pagani I."/>
            <person name="Cheng J.F."/>
            <person name="Goodwin L."/>
            <person name="Han C."/>
            <person name="Hauser L."/>
            <person name="Land M.L."/>
            <person name="Lapidus A."/>
            <person name="Lucas S."/>
            <person name="Pitluck S."/>
            <person name="Woyke T."/>
            <person name="Stein L."/>
            <person name="Murrell J.C."/>
        </authorList>
    </citation>
    <scope>NUCLEOTIDE SEQUENCE [LARGE SCALE GENOMIC DNA]</scope>
    <source>
        <strain evidence="7 8">MC09</strain>
    </source>
</reference>
<dbReference type="KEGG" id="mmt:Metme_0526"/>
<feature type="binding site" evidence="6">
    <location>
        <position position="722"/>
    </location>
    <ligand>
        <name>Zn(2+)</name>
        <dbReference type="ChEBI" id="CHEBI:29105"/>
    </ligand>
</feature>
<evidence type="ECO:0000313" key="7">
    <source>
        <dbReference type="EMBL" id="AEF98970.1"/>
    </source>
</evidence>
<evidence type="ECO:0000256" key="2">
    <source>
        <dbReference type="ARBA" id="ARBA00022475"/>
    </source>
</evidence>
<dbReference type="PANTHER" id="PTHR38344:SF1">
    <property type="entry name" value="INORGANIC CARBON TRANSPORTER SUBUNIT DABA-RELATED"/>
    <property type="match status" value="1"/>
</dbReference>
<feature type="binding site" evidence="6">
    <location>
        <position position="531"/>
    </location>
    <ligand>
        <name>Zn(2+)</name>
        <dbReference type="ChEBI" id="CHEBI:29105"/>
    </ligand>
</feature>
<sequence length="1061" mass="118425">MNTPAQNPKRQIVLDAIRHLDHVLPGQAPIHDFVHHNTLHGFQHLPFEQALAEFTALTGIDCYLPEAQFRQFHAQGRISDADIDAALNDYLADAGPVAASNGSDNAPTRRQFYRQALLSDLSPLNPAQLTWQLQESDLLQQPDARALWETVLDRLELTLPELHPEQLLDLSREQAETWLSNAGVSLPSARKDLELQAVRGLFDQVGDSLTLRGLLLALTGTDILENVRPRLIKLCASVLDEGQAAWRLPQRQTLGLYKAWRQTLPHDAEALFQDLTDWPQLVDALPEAAGDAIVQQLEMAGIPCERWAGYLERLALELPGWSGLLNWRQTHPDYSAEGQSQTLLADYLAIRLILDQACLQAFAKATWRCPMHIGKLQAYFEKNNAEVAVRHAVFGGQLPEYLQQAGQSLVADNPRDNRPWQVLTERIHTWQHSPLAGQTGGIHANTQGWQLFRLCRDLGLRAAELSQLPKAQLLNWLTLIEAFTPSHRQRVWLDAYERHYQQDLLQALHANHNRGRWAQRRQAPQAQIVFCMDDREEGIRRHLEELNPAVETLGAAGFFGVPMHYQGLDDAHATPLCPVVVTPSHTVREQSRPERALLLKRHKRRNSIKLALGRLIFHGLRRGVLSSAPLIGIAAPFTLAGLLLKSFTPKQQQRLLQQAGHTLGAQVETHLQFQAEHPAVPATPQNPRLGFTDSEQAERIAAFLKNTGLTYGFAEIVVLMGHGSMSQNNPHLAAYDCGACSGRHGGPNARLFAAMANRAEIRQLLLEHNIDIPEHTWFIGAEHNTCDEDITWYDSADIPAARLPAFQRFVAEMEHAQRMSAHERCRRLASAPRKPTPAQALRHFLNRAADFSQARPELGHATNAAALVGRRSLTQGAFFDRRLFLISYDPTQDPEGTILEGILLAVGPVGAGINLEYYFSTVNNERLGCGSKVPHNLTGFCAVMEGAGSDLRTGLPKQMIEIHEAMRLQIVVEAKTTVLEKIYNRQESLRELIGGGWVHLSSKDPDSGEIFVFRRASGFMPWQAADKPLPLRDNSPDCYREETLPVAPMLIKQPSFSGEPG</sequence>
<dbReference type="eggNOG" id="COG3002">
    <property type="taxonomic scope" value="Bacteria"/>
</dbReference>
<keyword evidence="5 6" id="KW-0472">Membrane</keyword>
<evidence type="ECO:0000256" key="4">
    <source>
        <dbReference type="ARBA" id="ARBA00022833"/>
    </source>
</evidence>
<dbReference type="InterPro" id="IPR018752">
    <property type="entry name" value="DabA"/>
</dbReference>
<dbReference type="STRING" id="857087.Metme_0526"/>
<keyword evidence="8" id="KW-1185">Reference proteome</keyword>
<evidence type="ECO:0000313" key="8">
    <source>
        <dbReference type="Proteomes" id="UP000008888"/>
    </source>
</evidence>
<keyword evidence="1 6" id="KW-0813">Transport</keyword>
<dbReference type="Pfam" id="PF10070">
    <property type="entry name" value="DabA"/>
    <property type="match status" value="1"/>
</dbReference>
<proteinExistence type="inferred from homology"/>
<dbReference type="HOGENOM" id="CLU_009885_0_0_6"/>
<dbReference type="Proteomes" id="UP000008888">
    <property type="component" value="Chromosome"/>
</dbReference>
<dbReference type="HAMAP" id="MF_01871">
    <property type="entry name" value="DabA"/>
    <property type="match status" value="1"/>
</dbReference>
<keyword evidence="6" id="KW-0997">Cell inner membrane</keyword>
<accession>G0A338</accession>
<evidence type="ECO:0000256" key="6">
    <source>
        <dbReference type="HAMAP-Rule" id="MF_01871"/>
    </source>
</evidence>
<gene>
    <name evidence="6" type="primary">dabA</name>
    <name evidence="7" type="ordered locus">Metme_0526</name>
</gene>
<evidence type="ECO:0000256" key="1">
    <source>
        <dbReference type="ARBA" id="ARBA00022448"/>
    </source>
</evidence>
<keyword evidence="2 6" id="KW-1003">Cell membrane</keyword>
<feature type="binding site" evidence="6">
    <location>
        <position position="533"/>
    </location>
    <ligand>
        <name>Zn(2+)</name>
        <dbReference type="ChEBI" id="CHEBI:29105"/>
    </ligand>
</feature>